<dbReference type="InterPro" id="IPR019775">
    <property type="entry name" value="WD40_repeat_CS"/>
</dbReference>
<gene>
    <name evidence="5" type="ORF">CNMCM6805_004351</name>
</gene>
<evidence type="ECO:0000313" key="5">
    <source>
        <dbReference type="EMBL" id="KAF4241191.1"/>
    </source>
</evidence>
<dbReference type="EMBL" id="JAAAPX010000022">
    <property type="protein sequence ID" value="KAF4241191.1"/>
    <property type="molecule type" value="Genomic_DNA"/>
</dbReference>
<reference evidence="5" key="2">
    <citation type="submission" date="2020-04" db="EMBL/GenBank/DDBJ databases">
        <authorList>
            <person name="Santos R.A.C."/>
            <person name="Steenwyk J.L."/>
            <person name="Rivero-Menendez O."/>
            <person name="Mead M.E."/>
            <person name="Silva L.P."/>
            <person name="Bastos R.W."/>
            <person name="Alastruey-Izquierdo A."/>
            <person name="Goldman G.H."/>
            <person name="Rokas A."/>
        </authorList>
    </citation>
    <scope>NUCLEOTIDE SEQUENCE</scope>
    <source>
        <strain evidence="5">CNM-CM6805</strain>
    </source>
</reference>
<comment type="caution">
    <text evidence="5">The sequence shown here is derived from an EMBL/GenBank/DDBJ whole genome shotgun (WGS) entry which is preliminary data.</text>
</comment>
<dbReference type="InterPro" id="IPR015943">
    <property type="entry name" value="WD40/YVTN_repeat-like_dom_sf"/>
</dbReference>
<dbReference type="Pfam" id="PF24883">
    <property type="entry name" value="NPHP3_N"/>
    <property type="match status" value="1"/>
</dbReference>
<dbReference type="InterPro" id="IPR001680">
    <property type="entry name" value="WD40_rpt"/>
</dbReference>
<dbReference type="PANTHER" id="PTHR19879">
    <property type="entry name" value="TRANSCRIPTION INITIATION FACTOR TFIID"/>
    <property type="match status" value="1"/>
</dbReference>
<accession>A0A8H4H4S0</accession>
<keyword evidence="1 3" id="KW-0853">WD repeat</keyword>
<name>A0A8H4H4S0_9EURO</name>
<protein>
    <recommendedName>
        <fullName evidence="4">NACHT domain-containing protein</fullName>
    </recommendedName>
</protein>
<dbReference type="InterPro" id="IPR007111">
    <property type="entry name" value="NACHT_NTPase"/>
</dbReference>
<feature type="repeat" description="WD" evidence="3">
    <location>
        <begin position="839"/>
        <end position="880"/>
    </location>
</feature>
<dbReference type="InterPro" id="IPR020472">
    <property type="entry name" value="WD40_PAC1"/>
</dbReference>
<keyword evidence="2" id="KW-0677">Repeat</keyword>
<feature type="domain" description="NACHT" evidence="4">
    <location>
        <begin position="261"/>
        <end position="410"/>
    </location>
</feature>
<dbReference type="PROSITE" id="PS50294">
    <property type="entry name" value="WD_REPEATS_REGION"/>
    <property type="match status" value="11"/>
</dbReference>
<evidence type="ECO:0000259" key="4">
    <source>
        <dbReference type="PROSITE" id="PS50837"/>
    </source>
</evidence>
<dbReference type="PROSITE" id="PS50837">
    <property type="entry name" value="NACHT"/>
    <property type="match status" value="1"/>
</dbReference>
<feature type="repeat" description="WD" evidence="3">
    <location>
        <begin position="923"/>
        <end position="964"/>
    </location>
</feature>
<evidence type="ECO:0000256" key="2">
    <source>
        <dbReference type="ARBA" id="ARBA00022737"/>
    </source>
</evidence>
<dbReference type="SUPFAM" id="SSF50978">
    <property type="entry name" value="WD40 repeat-like"/>
    <property type="match status" value="3"/>
</dbReference>
<evidence type="ECO:0000256" key="3">
    <source>
        <dbReference type="PROSITE-ProRule" id="PRU00221"/>
    </source>
</evidence>
<dbReference type="Gene3D" id="3.40.50.300">
    <property type="entry name" value="P-loop containing nucleotide triphosphate hydrolases"/>
    <property type="match status" value="1"/>
</dbReference>
<feature type="repeat" description="WD" evidence="3">
    <location>
        <begin position="1093"/>
        <end position="1134"/>
    </location>
</feature>
<dbReference type="SMART" id="SM00320">
    <property type="entry name" value="WD40"/>
    <property type="match status" value="16"/>
</dbReference>
<dbReference type="Pfam" id="PF00400">
    <property type="entry name" value="WD40"/>
    <property type="match status" value="14"/>
</dbReference>
<evidence type="ECO:0000313" key="6">
    <source>
        <dbReference type="Proteomes" id="UP000653565"/>
    </source>
</evidence>
<feature type="repeat" description="WD" evidence="3">
    <location>
        <begin position="1177"/>
        <end position="1206"/>
    </location>
</feature>
<dbReference type="OrthoDB" id="1577640at2759"/>
<feature type="repeat" description="WD" evidence="3">
    <location>
        <begin position="1244"/>
        <end position="1285"/>
    </location>
</feature>
<dbReference type="CDD" id="cd00200">
    <property type="entry name" value="WD40"/>
    <property type="match status" value="3"/>
</dbReference>
<dbReference type="PROSITE" id="PS00678">
    <property type="entry name" value="WD_REPEATS_1"/>
    <property type="match status" value="5"/>
</dbReference>
<dbReference type="Gene3D" id="2.130.10.10">
    <property type="entry name" value="YVTN repeat-like/Quinoprotein amine dehydrogenase"/>
    <property type="match status" value="7"/>
</dbReference>
<dbReference type="SUPFAM" id="SSF52540">
    <property type="entry name" value="P-loop containing nucleoside triphosphate hydrolases"/>
    <property type="match status" value="1"/>
</dbReference>
<organism evidence="5 6">
    <name type="scientific">Aspergillus fumigatiaffinis</name>
    <dbReference type="NCBI Taxonomy" id="340414"/>
    <lineage>
        <taxon>Eukaryota</taxon>
        <taxon>Fungi</taxon>
        <taxon>Dikarya</taxon>
        <taxon>Ascomycota</taxon>
        <taxon>Pezizomycotina</taxon>
        <taxon>Eurotiomycetes</taxon>
        <taxon>Eurotiomycetidae</taxon>
        <taxon>Eurotiales</taxon>
        <taxon>Aspergillaceae</taxon>
        <taxon>Aspergillus</taxon>
        <taxon>Aspergillus subgen. Fumigati</taxon>
    </lineage>
</organism>
<dbReference type="PROSITE" id="PS50082">
    <property type="entry name" value="WD_REPEATS_2"/>
    <property type="match status" value="13"/>
</dbReference>
<dbReference type="InterPro" id="IPR036322">
    <property type="entry name" value="WD40_repeat_dom_sf"/>
</dbReference>
<keyword evidence="6" id="KW-1185">Reference proteome</keyword>
<dbReference type="InterPro" id="IPR056884">
    <property type="entry name" value="NPHP3-like_N"/>
</dbReference>
<feature type="repeat" description="WD" evidence="3">
    <location>
        <begin position="1063"/>
        <end position="1092"/>
    </location>
</feature>
<dbReference type="PANTHER" id="PTHR19879:SF9">
    <property type="entry name" value="TRANSCRIPTION INITIATION FACTOR TFIID SUBUNIT 5"/>
    <property type="match status" value="1"/>
</dbReference>
<evidence type="ECO:0000256" key="1">
    <source>
        <dbReference type="ARBA" id="ARBA00022574"/>
    </source>
</evidence>
<feature type="repeat" description="WD" evidence="3">
    <location>
        <begin position="1367"/>
        <end position="1408"/>
    </location>
</feature>
<feature type="repeat" description="WD" evidence="3">
    <location>
        <begin position="881"/>
        <end position="913"/>
    </location>
</feature>
<feature type="repeat" description="WD" evidence="3">
    <location>
        <begin position="795"/>
        <end position="838"/>
    </location>
</feature>
<feature type="repeat" description="WD" evidence="3">
    <location>
        <begin position="753"/>
        <end position="794"/>
    </location>
</feature>
<dbReference type="InterPro" id="IPR027417">
    <property type="entry name" value="P-loop_NTPase"/>
</dbReference>
<dbReference type="Proteomes" id="UP000653565">
    <property type="component" value="Unassembled WGS sequence"/>
</dbReference>
<feature type="repeat" description="WD" evidence="3">
    <location>
        <begin position="1009"/>
        <end position="1041"/>
    </location>
</feature>
<feature type="repeat" description="WD" evidence="3">
    <location>
        <begin position="1409"/>
        <end position="1450"/>
    </location>
</feature>
<reference evidence="5" key="1">
    <citation type="journal article" date="2020" name="bioRxiv">
        <title>Genomic and phenotypic heterogeneity of clinical isolates of the human pathogens Aspergillus fumigatus, Aspergillus lentulus and Aspergillus fumigatiaffinis.</title>
        <authorList>
            <person name="dos Santos R.A.C."/>
            <person name="Steenwyk J.L."/>
            <person name="Rivero-Menendez O."/>
            <person name="Mead M.E."/>
            <person name="Silva L.P."/>
            <person name="Bastos R.W."/>
            <person name="Alastruey-Izquierdo A."/>
            <person name="Goldman G.H."/>
            <person name="Rokas A."/>
        </authorList>
    </citation>
    <scope>NUCLEOTIDE SEQUENCE</scope>
    <source>
        <strain evidence="5">CNM-CM6805</strain>
    </source>
</reference>
<feature type="repeat" description="WD" evidence="3">
    <location>
        <begin position="1135"/>
        <end position="1176"/>
    </location>
</feature>
<proteinExistence type="predicted"/>
<sequence length="1546" mass="170034">MAAANQKFLQHLSKRKFKQLKEEKRCRLREYRWVNYLEGDAPFTPAGLTGVTDEELDGLDEGQRCDQAGGSGATEVFKMEGVSAAASVIAVIQLAGSVLKICGGYLREVKNARDDITALQQTVEDLRTISLRMRELLEDTRSTEIASSSSLINSVSGCMSELSTLEKVIDPGKGKDLMRRFGIRAFKWPLHRSEVDKIIRNLERFKSSFTLLLQVDQTLPVARGAEFDSYMDQHEVGCLPGTRTQLLRQVRQWARSPQGEYIFWLNGMAGTGKSTISRTVAQTFKEAHILGASFFFKRGEGDRGSALKLFPTITRQLVARVPQLIPSVQKALDNEPDITGKSLPEQFDKLLLQPIMSLKLSDDPPPTVVLVIDALDECECDEDIRMVLQLFPRLRNSKALRFRIFLTSRPEIGIRLGFSKVAIGEYEDLVLHDIPEPEVAHDISLFLEHRLSAIRAVHSLPVDWPGETDTHSLVKLSIPLFIFAATACRILEDPRWDPVDGLAEILARRNDGSQFDGTYLPVLNRLLKGQTKLQERQLVRDFQEVVGAVALLESPLSVVALSKLLGATESRIGRRLNSLPSVLNVPNDRAQPVRLFHLSFRDFLLDLETRGKTPFWIDAKEVHQNLATQCLQRSAIDSQTIIKYIPPELQYCCRYWTHHLTQSKDPASGKDRAFLFLRKHFLHWMEAMSILGYANEVVQRLTSLQTLIDDDNDTEMSEFLHDAKSREFKTELPEWACQLPQAEETWSATLEVLEGHSDDVNSVAFSPVGPLLASGSYNGTVLLWDSDTGKLVHTLKCHSEEVKSVSFSPDGRVLASGSCGKVGKVRLWDSVTGELLQTLECHCGQVNSVSFSPDGQVLASGSNDKTIRLWDLRTGTLQQTLEGHTNWVTSIAFSPNGRLLASGSLDETVRLWKTAPCALQLILKGHSYSVSSIAFSPNGRLVASASGDMTVRLWDVATGTLQLSLRSYSNVSSVAFSPDGRLLASGHLGLVHNPVRFWDVSTGTLLRTLIGHSGMVKSVAFSPDGRLLASGSIDSTIRLWDTVVSISQQTGEDNSYVVKLAVFSPDGRLLASASSDNKVRIWETATSHLQLTLEGHSQEVSAITFSSDGRLVASGSFDKSVRLWGTTVGTLLHNLIGHADSVESVTFSADGQLLASRSEDNTVRLWNTTGGTLQQVLVGHSGWIKSAALTPGGQLLATGSTDKKVRRRAMPIAFSSDRRLLAVGGVDDSVRLQVTATGRTQQVLEGHTGELLSVVFSPDGRLLASSSTDRTVRVWNTATGSLLGTIHALIFGSLAFSPDGRQLVSKHRYHPVRFWDVTTGAPQKDPKSNSSGFGSITFSPDRQLLAPGSGTRLLRLLDTSTGDLQEFSGSLYPVTSVSFSPDGRLLASGSADMTVRVWDIITGTLQWSSEGHSEIVVSVAYSPDGRLLASGSRDGTILVWDTAKSTLRHTLTAAGSVWSVTHLDFGEDSSTLRTRLQSFNLQARHVNCTPNSLPVTLNISPQSQWIMLNGANSLWLPYGYRCVAIHERMLALLHSSGRLSFILVRE</sequence>
<dbReference type="PRINTS" id="PR00320">
    <property type="entry name" value="GPROTEINBRPT"/>
</dbReference>